<dbReference type="EMBL" id="JACCBK010000001">
    <property type="protein sequence ID" value="NYD85704.1"/>
    <property type="molecule type" value="Genomic_DNA"/>
</dbReference>
<keyword evidence="10" id="KW-1185">Reference proteome</keyword>
<organism evidence="8 9">
    <name type="scientific">Cellulomonas oligotrophica</name>
    <dbReference type="NCBI Taxonomy" id="931536"/>
    <lineage>
        <taxon>Bacteria</taxon>
        <taxon>Bacillati</taxon>
        <taxon>Actinomycetota</taxon>
        <taxon>Actinomycetes</taxon>
        <taxon>Micrococcales</taxon>
        <taxon>Cellulomonadaceae</taxon>
        <taxon>Cellulomonas</taxon>
    </lineage>
</organism>
<dbReference type="EMBL" id="BONN01000001">
    <property type="protein sequence ID" value="GIG31288.1"/>
    <property type="molecule type" value="Genomic_DNA"/>
</dbReference>
<dbReference type="Proteomes" id="UP000577956">
    <property type="component" value="Unassembled WGS sequence"/>
</dbReference>
<comment type="caution">
    <text evidence="8">The sequence shown here is derived from an EMBL/GenBank/DDBJ whole genome shotgun (WGS) entry which is preliminary data.</text>
</comment>
<evidence type="ECO:0000256" key="5">
    <source>
        <dbReference type="ARBA" id="ARBA00023002"/>
    </source>
</evidence>
<protein>
    <submittedName>
        <fullName evidence="8">FAD/FMN-containing dehydrogenase</fullName>
    </submittedName>
</protein>
<dbReference type="PANTHER" id="PTHR42973:SF39">
    <property type="entry name" value="FAD-BINDING PCMH-TYPE DOMAIN-CONTAINING PROTEIN"/>
    <property type="match status" value="1"/>
</dbReference>
<evidence type="ECO:0000313" key="10">
    <source>
        <dbReference type="Proteomes" id="UP000618382"/>
    </source>
</evidence>
<evidence type="ECO:0000256" key="2">
    <source>
        <dbReference type="ARBA" id="ARBA00005466"/>
    </source>
</evidence>
<name>A0A7Y9FE65_9CELL</name>
<keyword evidence="3" id="KW-0285">Flavoprotein</keyword>
<keyword evidence="5" id="KW-0560">Oxidoreductase</keyword>
<evidence type="ECO:0000256" key="4">
    <source>
        <dbReference type="ARBA" id="ARBA00022827"/>
    </source>
</evidence>
<dbReference type="AlphaFoldDB" id="A0A7Y9FE65"/>
<evidence type="ECO:0000259" key="6">
    <source>
        <dbReference type="PROSITE" id="PS51387"/>
    </source>
</evidence>
<evidence type="ECO:0000313" key="7">
    <source>
        <dbReference type="EMBL" id="GIG31288.1"/>
    </source>
</evidence>
<proteinExistence type="inferred from homology"/>
<dbReference type="GO" id="GO:0016491">
    <property type="term" value="F:oxidoreductase activity"/>
    <property type="evidence" value="ECO:0007669"/>
    <property type="project" value="UniProtKB-KW"/>
</dbReference>
<gene>
    <name evidence="8" type="ORF">BKA21_001253</name>
    <name evidence="7" type="ORF">Col01nite_04470</name>
</gene>
<feature type="domain" description="FAD-binding PCMH-type" evidence="6">
    <location>
        <begin position="46"/>
        <end position="213"/>
    </location>
</feature>
<sequence>MTTATPADAEPDVLDALASCAAAVHPPATPAYDRHCRTRGVLRPLRPLRPVAVVEVHRTDELVAVLHAARTHGVHVATHGVGHGGAGDLAGAVLVVTGWLDGVYVDPGTRTAHVGAGVPWGEVVAAAAAHRLVPACPGPPTVALAGYLTPGPGPAARALGVAPSAVRSVDLVTAAGEVRRASRDEHPELFRALHDGVGALGVVTAVELDLLHQPPTLGTGERVHALGL</sequence>
<comment type="cofactor">
    <cofactor evidence="1">
        <name>FAD</name>
        <dbReference type="ChEBI" id="CHEBI:57692"/>
    </cofactor>
</comment>
<reference evidence="8 9" key="1">
    <citation type="submission" date="2020-07" db="EMBL/GenBank/DDBJ databases">
        <title>Sequencing the genomes of 1000 actinobacteria strains.</title>
        <authorList>
            <person name="Klenk H.-P."/>
        </authorList>
    </citation>
    <scope>NUCLEOTIDE SEQUENCE [LARGE SCALE GENOMIC DNA]</scope>
    <source>
        <strain evidence="8 9">DSM 24482</strain>
    </source>
</reference>
<accession>A0A7Y9FE65</accession>
<dbReference type="PANTHER" id="PTHR42973">
    <property type="entry name" value="BINDING OXIDOREDUCTASE, PUTATIVE (AFU_ORTHOLOGUE AFUA_1G17690)-RELATED"/>
    <property type="match status" value="1"/>
</dbReference>
<dbReference type="Gene3D" id="3.30.465.10">
    <property type="match status" value="1"/>
</dbReference>
<dbReference type="InterPro" id="IPR036318">
    <property type="entry name" value="FAD-bd_PCMH-like_sf"/>
</dbReference>
<comment type="similarity">
    <text evidence="2">Belongs to the oxygen-dependent FAD-linked oxidoreductase family.</text>
</comment>
<dbReference type="InterPro" id="IPR050416">
    <property type="entry name" value="FAD-linked_Oxidoreductase"/>
</dbReference>
<dbReference type="PROSITE" id="PS51387">
    <property type="entry name" value="FAD_PCMH"/>
    <property type="match status" value="1"/>
</dbReference>
<reference evidence="7 10" key="2">
    <citation type="submission" date="2021-01" db="EMBL/GenBank/DDBJ databases">
        <title>Whole genome shotgun sequence of Cellulomonas oligotrophica NBRC 109435.</title>
        <authorList>
            <person name="Komaki H."/>
            <person name="Tamura T."/>
        </authorList>
    </citation>
    <scope>NUCLEOTIDE SEQUENCE [LARGE SCALE GENOMIC DNA]</scope>
    <source>
        <strain evidence="7 10">NBRC 109435</strain>
    </source>
</reference>
<dbReference type="Proteomes" id="UP000618382">
    <property type="component" value="Unassembled WGS sequence"/>
</dbReference>
<keyword evidence="4" id="KW-0274">FAD</keyword>
<evidence type="ECO:0000313" key="9">
    <source>
        <dbReference type="Proteomes" id="UP000577956"/>
    </source>
</evidence>
<dbReference type="InterPro" id="IPR016166">
    <property type="entry name" value="FAD-bd_PCMH"/>
</dbReference>
<dbReference type="RefSeq" id="WP_170208900.1">
    <property type="nucleotide sequence ID" value="NZ_BAABFI010000014.1"/>
</dbReference>
<dbReference type="Pfam" id="PF01565">
    <property type="entry name" value="FAD_binding_4"/>
    <property type="match status" value="1"/>
</dbReference>
<dbReference type="InterPro" id="IPR006094">
    <property type="entry name" value="Oxid_FAD_bind_N"/>
</dbReference>
<dbReference type="GO" id="GO:0071949">
    <property type="term" value="F:FAD binding"/>
    <property type="evidence" value="ECO:0007669"/>
    <property type="project" value="InterPro"/>
</dbReference>
<dbReference type="SUPFAM" id="SSF56176">
    <property type="entry name" value="FAD-binding/transporter-associated domain-like"/>
    <property type="match status" value="1"/>
</dbReference>
<dbReference type="InterPro" id="IPR016169">
    <property type="entry name" value="FAD-bd_PCMH_sub2"/>
</dbReference>
<evidence type="ECO:0000256" key="3">
    <source>
        <dbReference type="ARBA" id="ARBA00022630"/>
    </source>
</evidence>
<evidence type="ECO:0000256" key="1">
    <source>
        <dbReference type="ARBA" id="ARBA00001974"/>
    </source>
</evidence>
<evidence type="ECO:0000313" key="8">
    <source>
        <dbReference type="EMBL" id="NYD85704.1"/>
    </source>
</evidence>